<evidence type="ECO:0000256" key="1">
    <source>
        <dbReference type="ARBA" id="ARBA00022490"/>
    </source>
</evidence>
<reference evidence="4 5" key="1">
    <citation type="submission" date="2024-09" db="EMBL/GenBank/DDBJ databases">
        <authorList>
            <person name="Sun Q."/>
            <person name="Mori K."/>
        </authorList>
    </citation>
    <scope>NUCLEOTIDE SEQUENCE [LARGE SCALE GENOMIC DNA]</scope>
    <source>
        <strain evidence="4 5">JCM 15389</strain>
    </source>
</reference>
<dbReference type="InterPro" id="IPR010918">
    <property type="entry name" value="PurM-like_C_dom"/>
</dbReference>
<dbReference type="EMBL" id="JBHLYQ010000288">
    <property type="protein sequence ID" value="MFC0083149.1"/>
    <property type="molecule type" value="Genomic_DNA"/>
</dbReference>
<dbReference type="Proteomes" id="UP001589788">
    <property type="component" value="Unassembled WGS sequence"/>
</dbReference>
<dbReference type="CDD" id="cd02204">
    <property type="entry name" value="PurL_repeat2"/>
    <property type="match status" value="1"/>
</dbReference>
<dbReference type="InterPro" id="IPR036676">
    <property type="entry name" value="PurM-like_C_sf"/>
</dbReference>
<dbReference type="Pfam" id="PF02769">
    <property type="entry name" value="AIRS_C"/>
    <property type="match status" value="1"/>
</dbReference>
<dbReference type="Gene3D" id="3.30.1330.10">
    <property type="entry name" value="PurM-like, N-terminal domain"/>
    <property type="match status" value="1"/>
</dbReference>
<dbReference type="InterPro" id="IPR036921">
    <property type="entry name" value="PurM-like_N_sf"/>
</dbReference>
<dbReference type="InterPro" id="IPR016188">
    <property type="entry name" value="PurM-like_N"/>
</dbReference>
<keyword evidence="5" id="KW-1185">Reference proteome</keyword>
<dbReference type="PANTHER" id="PTHR43555">
    <property type="entry name" value="PHOSPHORIBOSYLFORMYLGLYCINAMIDINE SYNTHASE SUBUNIT PURL"/>
    <property type="match status" value="1"/>
</dbReference>
<accession>A0ABV6C628</accession>
<feature type="domain" description="PurM-like C-terminal" evidence="3">
    <location>
        <begin position="172"/>
        <end position="292"/>
    </location>
</feature>
<dbReference type="Pfam" id="PF00586">
    <property type="entry name" value="AIRS"/>
    <property type="match status" value="1"/>
</dbReference>
<dbReference type="SUPFAM" id="SSF55326">
    <property type="entry name" value="PurM N-terminal domain-like"/>
    <property type="match status" value="1"/>
</dbReference>
<evidence type="ECO:0000259" key="3">
    <source>
        <dbReference type="Pfam" id="PF02769"/>
    </source>
</evidence>
<feature type="non-terminal residue" evidence="4">
    <location>
        <position position="293"/>
    </location>
</feature>
<organism evidence="4 5">
    <name type="scientific">Aciditerrimonas ferrireducens</name>
    <dbReference type="NCBI Taxonomy" id="667306"/>
    <lineage>
        <taxon>Bacteria</taxon>
        <taxon>Bacillati</taxon>
        <taxon>Actinomycetota</taxon>
        <taxon>Acidimicrobiia</taxon>
        <taxon>Acidimicrobiales</taxon>
        <taxon>Acidimicrobiaceae</taxon>
        <taxon>Aciditerrimonas</taxon>
    </lineage>
</organism>
<feature type="non-terminal residue" evidence="4">
    <location>
        <position position="1"/>
    </location>
</feature>
<evidence type="ECO:0000259" key="2">
    <source>
        <dbReference type="Pfam" id="PF00586"/>
    </source>
</evidence>
<sequence>GAAAALVASWLADPAWAYQQYDHQLLGNTVGGPAGDAAVLRLAAPGVPWRGKGLAVSADGNPRWCAHDPRLGTALLVAESTLNVACGGGRPICLVNCLNLGNPEHPEVAWQLEQVVDGLAEACRALDLPVVGGNVSLYNEAGGQDIDPTPVVAVLGLLDRLRPDLPRVRLVPGARLLLLGRPRDELGGSRFAQAAGRSRGPLPAFDPVAHRRLLDLVVSLVHEPGLLDGLHDVADGGLALALAELALAGGVGAVVRGLPDQRALFSEAPSRVVVCTREPVAVRAAAEAAGVPV</sequence>
<dbReference type="SUPFAM" id="SSF56042">
    <property type="entry name" value="PurM C-terminal domain-like"/>
    <property type="match status" value="1"/>
</dbReference>
<evidence type="ECO:0000313" key="5">
    <source>
        <dbReference type="Proteomes" id="UP001589788"/>
    </source>
</evidence>
<dbReference type="PANTHER" id="PTHR43555:SF1">
    <property type="entry name" value="PHOSPHORIBOSYLFORMYLGLYCINAMIDINE SYNTHASE SUBUNIT PURL"/>
    <property type="match status" value="1"/>
</dbReference>
<feature type="domain" description="PurM-like N-terminal" evidence="2">
    <location>
        <begin position="35"/>
        <end position="157"/>
    </location>
</feature>
<gene>
    <name evidence="4" type="ORF">ACFFRE_13525</name>
</gene>
<proteinExistence type="predicted"/>
<name>A0ABV6C628_9ACTN</name>
<comment type="caution">
    <text evidence="4">The sequence shown here is derived from an EMBL/GenBank/DDBJ whole genome shotgun (WGS) entry which is preliminary data.</text>
</comment>
<dbReference type="InterPro" id="IPR010074">
    <property type="entry name" value="PRibForGlyAmidine_synth_PurL"/>
</dbReference>
<evidence type="ECO:0000313" key="4">
    <source>
        <dbReference type="EMBL" id="MFC0083149.1"/>
    </source>
</evidence>
<protein>
    <submittedName>
        <fullName evidence="4">AIR synthase related protein</fullName>
    </submittedName>
</protein>
<keyword evidence="1" id="KW-0963">Cytoplasm</keyword>
<dbReference type="Gene3D" id="3.90.650.10">
    <property type="entry name" value="PurM-like C-terminal domain"/>
    <property type="match status" value="1"/>
</dbReference>
<dbReference type="RefSeq" id="WP_377790894.1">
    <property type="nucleotide sequence ID" value="NZ_JBHLYQ010000288.1"/>
</dbReference>